<dbReference type="InterPro" id="IPR003790">
    <property type="entry name" value="GHL10"/>
</dbReference>
<sequence length="501" mass="56195">MRMQGKSFIAVGILICCPLLGAAQSADVPPPIPREFRAAWVATVANIDWPTSRYLSSPQQQAEAIQILEVARQLKLNALFVQFRPACDALYASSQEPWSEYLTGLMGRAPYPYYDPLEFWIDEGHKRGIEIHAWLNPYRARHSTGSSPIAPNHVSVTHPHIVRTYDVYKWLDPGEPDTPDYTLAAVADIVGRYDVDGIVFDDYFYPYPVSGVPFPDGTSYQSYQNNGGTLSLGDWRRDNVNRFVQRCYAAIRALKSDVKFGIAPFGIWRPNNPPGVQGLDAYASIYADSKKWLQNGWIDYFSPQLYWKISAPNQSYPALLSWWVAQNTQGRHIWPSNFASKVDGTSSSWPVQEILDQIQITRDTPGATGNVHYSIKPFKYDRLGIRTTLASGMYSYPTLPPATPWLDATPPPAPVVRFTEESANIVFHIAPNRGEQPTRFAIYTRYGDAWQHEVISSQVREFQRPKTSGGQALHTVLVSSVDRSGNEGPKARAAFRGGWDG</sequence>
<dbReference type="PANTHER" id="PTHR43405:SF1">
    <property type="entry name" value="GLYCOSYL HYDROLASE DIGH"/>
    <property type="match status" value="1"/>
</dbReference>
<organism evidence="4 5">
    <name type="scientific">Candidatus Nitrosymbiomonas proteolyticus</name>
    <dbReference type="NCBI Taxonomy" id="2608984"/>
    <lineage>
        <taxon>Bacteria</taxon>
        <taxon>Bacillati</taxon>
        <taxon>Armatimonadota</taxon>
        <taxon>Armatimonadota incertae sedis</taxon>
        <taxon>Candidatus Nitrosymbiomonas</taxon>
    </lineage>
</organism>
<dbReference type="PANTHER" id="PTHR43405">
    <property type="entry name" value="GLYCOSYL HYDROLASE DIGH"/>
    <property type="match status" value="1"/>
</dbReference>
<gene>
    <name evidence="4" type="ORF">NPRO_22400</name>
</gene>
<dbReference type="InterPro" id="IPR052177">
    <property type="entry name" value="Divisome_Glycosyl_Hydrolase"/>
</dbReference>
<evidence type="ECO:0000313" key="4">
    <source>
        <dbReference type="EMBL" id="BBO24645.1"/>
    </source>
</evidence>
<evidence type="ECO:0000256" key="1">
    <source>
        <dbReference type="ARBA" id="ARBA00022729"/>
    </source>
</evidence>
<dbReference type="InterPro" id="IPR017853">
    <property type="entry name" value="GH"/>
</dbReference>
<dbReference type="SUPFAM" id="SSF51445">
    <property type="entry name" value="(Trans)glycosidases"/>
    <property type="match status" value="1"/>
</dbReference>
<feature type="domain" description="Glycosyl hydrolase-like 10" evidence="3">
    <location>
        <begin position="35"/>
        <end position="326"/>
    </location>
</feature>
<dbReference type="EMBL" id="AP021858">
    <property type="protein sequence ID" value="BBO24645.1"/>
    <property type="molecule type" value="Genomic_DNA"/>
</dbReference>
<evidence type="ECO:0000256" key="2">
    <source>
        <dbReference type="SAM" id="SignalP"/>
    </source>
</evidence>
<dbReference type="Proteomes" id="UP000662873">
    <property type="component" value="Chromosome"/>
</dbReference>
<reference evidence="4" key="1">
    <citation type="journal article" name="DNA Res.">
        <title>The physiological potential of anammox bacteria as revealed by their core genome structure.</title>
        <authorList>
            <person name="Okubo T."/>
            <person name="Toyoda A."/>
            <person name="Fukuhara K."/>
            <person name="Uchiyama I."/>
            <person name="Harigaya Y."/>
            <person name="Kuroiwa M."/>
            <person name="Suzuki T."/>
            <person name="Murakami Y."/>
            <person name="Suwa Y."/>
            <person name="Takami H."/>
        </authorList>
    </citation>
    <scope>NUCLEOTIDE SEQUENCE</scope>
    <source>
        <strain evidence="4">317325-2</strain>
    </source>
</reference>
<dbReference type="Pfam" id="PF02638">
    <property type="entry name" value="GHL10"/>
    <property type="match status" value="1"/>
</dbReference>
<feature type="signal peptide" evidence="2">
    <location>
        <begin position="1"/>
        <end position="22"/>
    </location>
</feature>
<dbReference type="AlphaFoldDB" id="A0A809RJF6"/>
<evidence type="ECO:0000313" key="5">
    <source>
        <dbReference type="Proteomes" id="UP000662873"/>
    </source>
</evidence>
<proteinExistence type="predicted"/>
<protein>
    <recommendedName>
        <fullName evidence="3">Glycosyl hydrolase-like 10 domain-containing protein</fullName>
    </recommendedName>
</protein>
<dbReference type="KEGG" id="npy:NPRO_22400"/>
<accession>A0A809RJF6</accession>
<dbReference type="Gene3D" id="3.20.20.80">
    <property type="entry name" value="Glycosidases"/>
    <property type="match status" value="1"/>
</dbReference>
<keyword evidence="1 2" id="KW-0732">Signal</keyword>
<name>A0A809RJF6_9BACT</name>
<feature type="chain" id="PRO_5035318335" description="Glycosyl hydrolase-like 10 domain-containing protein" evidence="2">
    <location>
        <begin position="23"/>
        <end position="501"/>
    </location>
</feature>
<evidence type="ECO:0000259" key="3">
    <source>
        <dbReference type="Pfam" id="PF02638"/>
    </source>
</evidence>